<evidence type="ECO:0000313" key="4">
    <source>
        <dbReference type="Proteomes" id="UP000832097"/>
    </source>
</evidence>
<organism evidence="3 4">
    <name type="scientific">Agromyces larvae</name>
    <dbReference type="NCBI Taxonomy" id="2929802"/>
    <lineage>
        <taxon>Bacteria</taxon>
        <taxon>Bacillati</taxon>
        <taxon>Actinomycetota</taxon>
        <taxon>Actinomycetes</taxon>
        <taxon>Micrococcales</taxon>
        <taxon>Microbacteriaceae</taxon>
        <taxon>Agromyces</taxon>
    </lineage>
</organism>
<gene>
    <name evidence="3" type="ORF">MTO99_07900</name>
</gene>
<feature type="region of interest" description="Disordered" evidence="1">
    <location>
        <begin position="1"/>
        <end position="29"/>
    </location>
</feature>
<feature type="region of interest" description="Disordered" evidence="1">
    <location>
        <begin position="41"/>
        <end position="70"/>
    </location>
</feature>
<keyword evidence="2" id="KW-0812">Transmembrane</keyword>
<evidence type="ECO:0000256" key="1">
    <source>
        <dbReference type="SAM" id="MobiDB-lite"/>
    </source>
</evidence>
<proteinExistence type="predicted"/>
<evidence type="ECO:0000313" key="3">
    <source>
        <dbReference type="EMBL" id="UOE45659.1"/>
    </source>
</evidence>
<evidence type="ECO:0000256" key="2">
    <source>
        <dbReference type="SAM" id="Phobius"/>
    </source>
</evidence>
<feature type="transmembrane region" description="Helical" evidence="2">
    <location>
        <begin position="76"/>
        <end position="96"/>
    </location>
</feature>
<sequence length="451" mass="45962">MRDDHDDLDPVERLRAADPAAGVEPRDGFVDDVVASVAAPAGDRASGASDSSEASDQAAPPVADLATERARRRPRWVAIAGVAAAIAVVGAVSYGVGAATGGQPAPVAAPPITLGGGATQELSMGGAPVDSAIGGAKLSPRDAMMYPGWSGRNSFHASGLSTDAGTAAGYGYDARSRSNAETVGALAAALGLGGTAEISSGAWAVGPNDGTGPTLTVGLDGTLNFSYYNPNVDPWVCDDTPDVPCTPTGEVPAEQAAIDVLRSLIAATGADPDSYRYEAPTFEGAVTRSAQAWPLLDGQRLDQAWWLELTDEGVYSASGSLAELVLLGDYPIVSEQEAFERLSDPRFGAQAGIMPLAAGARVDAAVGVQVSPDATATWEPPTEPPAVPDAGVAVSWPVNRVEIVEAQLGFATQWQPDGSVLVVPAYTFTDADGGTWSVIAVADASLDFATE</sequence>
<keyword evidence="2" id="KW-0472">Membrane</keyword>
<dbReference type="EMBL" id="CP094528">
    <property type="protein sequence ID" value="UOE45659.1"/>
    <property type="molecule type" value="Genomic_DNA"/>
</dbReference>
<dbReference type="RefSeq" id="WP_243558257.1">
    <property type="nucleotide sequence ID" value="NZ_CP094528.1"/>
</dbReference>
<keyword evidence="2" id="KW-1133">Transmembrane helix</keyword>
<accession>A0ABY4C3V4</accession>
<feature type="compositionally biased region" description="Basic and acidic residues" evidence="1">
    <location>
        <begin position="1"/>
        <end position="16"/>
    </location>
</feature>
<feature type="compositionally biased region" description="Low complexity" evidence="1">
    <location>
        <begin position="41"/>
        <end position="61"/>
    </location>
</feature>
<name>A0ABY4C3V4_9MICO</name>
<dbReference type="Proteomes" id="UP000832097">
    <property type="component" value="Chromosome"/>
</dbReference>
<keyword evidence="4" id="KW-1185">Reference proteome</keyword>
<reference evidence="3 4" key="1">
    <citation type="submission" date="2022-03" db="EMBL/GenBank/DDBJ databases">
        <title>Mucilaginibacter sp. isolated from the gut of Protaetia brevitarsis seulensis larvae.</title>
        <authorList>
            <person name="Won M."/>
            <person name="Kim S.-J."/>
            <person name="Kwon S.-W."/>
        </authorList>
    </citation>
    <scope>NUCLEOTIDE SEQUENCE [LARGE SCALE GENOMIC DNA]</scope>
    <source>
        <strain evidence="3 4">CFWR-12</strain>
    </source>
</reference>
<protein>
    <submittedName>
        <fullName evidence="3">Uncharacterized protein</fullName>
    </submittedName>
</protein>